<dbReference type="Gene3D" id="1.10.10.10">
    <property type="entry name" value="Winged helix-like DNA-binding domain superfamily/Winged helix DNA-binding domain"/>
    <property type="match status" value="1"/>
</dbReference>
<dbReference type="SUPFAM" id="SSF46785">
    <property type="entry name" value="Winged helix' DNA-binding domain"/>
    <property type="match status" value="1"/>
</dbReference>
<comment type="caution">
    <text evidence="5">The sequence shown here is derived from an EMBL/GenBank/DDBJ whole genome shotgun (WGS) entry which is preliminary data.</text>
</comment>
<sequence>MTNAPGLNLPRFDGRTNLREDVAASIRAALVTGTMQPGELYSAPRLAEQFGVSATPVREALLDLVTEGHFEVVRNKGFRVRRLSSAELDDLAEVRLFLEPPGMAAAARSAVDPGIAAAIEALRPLAHRIVDYARDGDLLAYIAADTEFHVEFLAVHGNVQLVDLVRDLRTRSRLFGLEKLKESGALSVLAEEHIRMVDLGAAAQADSLESLTREHIGHVRKEWADSHLESDG</sequence>
<dbReference type="Pfam" id="PF00392">
    <property type="entry name" value="GntR"/>
    <property type="match status" value="1"/>
</dbReference>
<evidence type="ECO:0000256" key="2">
    <source>
        <dbReference type="ARBA" id="ARBA00023125"/>
    </source>
</evidence>
<keyword evidence="1" id="KW-0805">Transcription regulation</keyword>
<evidence type="ECO:0000313" key="6">
    <source>
        <dbReference type="Proteomes" id="UP001484097"/>
    </source>
</evidence>
<keyword evidence="3" id="KW-0804">Transcription</keyword>
<organism evidence="5 6">
    <name type="scientific">Citricoccus nitrophenolicus</name>
    <dbReference type="NCBI Taxonomy" id="863575"/>
    <lineage>
        <taxon>Bacteria</taxon>
        <taxon>Bacillati</taxon>
        <taxon>Actinomycetota</taxon>
        <taxon>Actinomycetes</taxon>
        <taxon>Micrococcales</taxon>
        <taxon>Micrococcaceae</taxon>
        <taxon>Citricoccus</taxon>
    </lineage>
</organism>
<dbReference type="InterPro" id="IPR011711">
    <property type="entry name" value="GntR_C"/>
</dbReference>
<dbReference type="InterPro" id="IPR036388">
    <property type="entry name" value="WH-like_DNA-bd_sf"/>
</dbReference>
<accession>A0ABV0IKT3</accession>
<proteinExistence type="predicted"/>
<dbReference type="CDD" id="cd07377">
    <property type="entry name" value="WHTH_GntR"/>
    <property type="match status" value="1"/>
</dbReference>
<dbReference type="SMART" id="SM00895">
    <property type="entry name" value="FCD"/>
    <property type="match status" value="1"/>
</dbReference>
<dbReference type="Pfam" id="PF07729">
    <property type="entry name" value="FCD"/>
    <property type="match status" value="1"/>
</dbReference>
<name>A0ABV0IKT3_9MICC</name>
<dbReference type="PANTHER" id="PTHR43537:SF45">
    <property type="entry name" value="GNTR FAMILY REGULATORY PROTEIN"/>
    <property type="match status" value="1"/>
</dbReference>
<dbReference type="SUPFAM" id="SSF48008">
    <property type="entry name" value="GntR ligand-binding domain-like"/>
    <property type="match status" value="1"/>
</dbReference>
<dbReference type="RefSeq" id="WP_347921474.1">
    <property type="nucleotide sequence ID" value="NZ_JBDXMX010000006.1"/>
</dbReference>
<dbReference type="Gene3D" id="1.20.120.530">
    <property type="entry name" value="GntR ligand-binding domain-like"/>
    <property type="match status" value="1"/>
</dbReference>
<evidence type="ECO:0000256" key="3">
    <source>
        <dbReference type="ARBA" id="ARBA00023163"/>
    </source>
</evidence>
<keyword evidence="6" id="KW-1185">Reference proteome</keyword>
<gene>
    <name evidence="5" type="ORF">ABDK96_13825</name>
</gene>
<reference evidence="5 6" key="1">
    <citation type="submission" date="2024-05" db="EMBL/GenBank/DDBJ databases">
        <authorList>
            <person name="Yi C."/>
        </authorList>
    </citation>
    <scope>NUCLEOTIDE SEQUENCE [LARGE SCALE GENOMIC DNA]</scope>
    <source>
        <strain evidence="5 6">XS13</strain>
    </source>
</reference>
<feature type="domain" description="HTH gntR-type" evidence="4">
    <location>
        <begin position="16"/>
        <end position="83"/>
    </location>
</feature>
<evidence type="ECO:0000313" key="5">
    <source>
        <dbReference type="EMBL" id="MEO9248760.1"/>
    </source>
</evidence>
<protein>
    <submittedName>
        <fullName evidence="5">GntR family transcriptional regulator</fullName>
    </submittedName>
</protein>
<dbReference type="InterPro" id="IPR000524">
    <property type="entry name" value="Tscrpt_reg_HTH_GntR"/>
</dbReference>
<evidence type="ECO:0000259" key="4">
    <source>
        <dbReference type="PROSITE" id="PS50949"/>
    </source>
</evidence>
<dbReference type="PANTHER" id="PTHR43537">
    <property type="entry name" value="TRANSCRIPTIONAL REGULATOR, GNTR FAMILY"/>
    <property type="match status" value="1"/>
</dbReference>
<dbReference type="EMBL" id="JBDXMX010000006">
    <property type="protein sequence ID" value="MEO9248760.1"/>
    <property type="molecule type" value="Genomic_DNA"/>
</dbReference>
<dbReference type="InterPro" id="IPR036390">
    <property type="entry name" value="WH_DNA-bd_sf"/>
</dbReference>
<dbReference type="InterPro" id="IPR008920">
    <property type="entry name" value="TF_FadR/GntR_C"/>
</dbReference>
<keyword evidence="2" id="KW-0238">DNA-binding</keyword>
<dbReference type="SMART" id="SM00345">
    <property type="entry name" value="HTH_GNTR"/>
    <property type="match status" value="1"/>
</dbReference>
<evidence type="ECO:0000256" key="1">
    <source>
        <dbReference type="ARBA" id="ARBA00023015"/>
    </source>
</evidence>
<dbReference type="Proteomes" id="UP001484097">
    <property type="component" value="Unassembled WGS sequence"/>
</dbReference>
<dbReference type="PROSITE" id="PS50949">
    <property type="entry name" value="HTH_GNTR"/>
    <property type="match status" value="1"/>
</dbReference>